<protein>
    <recommendedName>
        <fullName evidence="3">Lipoprotein</fullName>
    </recommendedName>
</protein>
<organism evidence="1 2">
    <name type="scientific">Aquipluma nitroreducens</name>
    <dbReference type="NCBI Taxonomy" id="2010828"/>
    <lineage>
        <taxon>Bacteria</taxon>
        <taxon>Pseudomonadati</taxon>
        <taxon>Bacteroidota</taxon>
        <taxon>Bacteroidia</taxon>
        <taxon>Marinilabiliales</taxon>
        <taxon>Prolixibacteraceae</taxon>
        <taxon>Aquipluma</taxon>
    </lineage>
</organism>
<dbReference type="AlphaFoldDB" id="A0A5K7SEW0"/>
<gene>
    <name evidence="1" type="ORF">AQPE_4168</name>
</gene>
<evidence type="ECO:0000313" key="1">
    <source>
        <dbReference type="EMBL" id="BBE19977.1"/>
    </source>
</evidence>
<dbReference type="RefSeq" id="WP_318348179.1">
    <property type="nucleotide sequence ID" value="NZ_AP018694.1"/>
</dbReference>
<evidence type="ECO:0000313" key="2">
    <source>
        <dbReference type="Proteomes" id="UP001193389"/>
    </source>
</evidence>
<keyword evidence="2" id="KW-1185">Reference proteome</keyword>
<name>A0A5K7SEW0_9BACT</name>
<evidence type="ECO:0008006" key="3">
    <source>
        <dbReference type="Google" id="ProtNLM"/>
    </source>
</evidence>
<dbReference type="Proteomes" id="UP001193389">
    <property type="component" value="Chromosome"/>
</dbReference>
<proteinExistence type="predicted"/>
<accession>A0A5K7SEW0</accession>
<dbReference type="KEGG" id="anf:AQPE_4168"/>
<dbReference type="EMBL" id="AP018694">
    <property type="protein sequence ID" value="BBE19977.1"/>
    <property type="molecule type" value="Genomic_DNA"/>
</dbReference>
<sequence>MRRERLLTFVCVALTIGFFACQKDQNNSSTGDSNLGIKLQALNRSFTLPVSSVGLKSASVSTSSVAWDTAHMVVSGITYEAKLKSLITHHDSIEISYKWKGPQEINLLDTTITLGNFTLTPGFYDEIELRVDGSKKTAGLKPVFYLHGVYTKTDATTIPVKVIVNEDVSFKTEKDSVTVTSIDNTDFASVIQIYLDQLMVDILPTVLDNATLTNGTLVISADKNRELYWILVRNLIKNHHCRHYHHAQGFHMGGH</sequence>
<dbReference type="PROSITE" id="PS51257">
    <property type="entry name" value="PROKAR_LIPOPROTEIN"/>
    <property type="match status" value="1"/>
</dbReference>
<reference evidence="1" key="1">
    <citation type="journal article" date="2020" name="Int. J. Syst. Evol. Microbiol.">
        <title>Aquipluma nitroreducens gen. nov. sp. nov., a novel facultatively anaerobic bacterium isolated from a freshwater lake.</title>
        <authorList>
            <person name="Watanabe M."/>
            <person name="Kojima H."/>
            <person name="Fukui M."/>
        </authorList>
    </citation>
    <scope>NUCLEOTIDE SEQUENCE</scope>
    <source>
        <strain evidence="1">MeG22</strain>
    </source>
</reference>